<dbReference type="Proteomes" id="UP000887576">
    <property type="component" value="Unplaced"/>
</dbReference>
<evidence type="ECO:0000313" key="2">
    <source>
        <dbReference type="WBParaSite" id="JU765_v2.g1762.t1"/>
    </source>
</evidence>
<name>A0AC34QM60_9BILA</name>
<dbReference type="WBParaSite" id="JU765_v2.g1762.t1">
    <property type="protein sequence ID" value="JU765_v2.g1762.t1"/>
    <property type="gene ID" value="JU765_v2.g1762"/>
</dbReference>
<protein>
    <submittedName>
        <fullName evidence="2">Sugar transporter SWEET1</fullName>
    </submittedName>
</protein>
<proteinExistence type="predicted"/>
<evidence type="ECO:0000313" key="1">
    <source>
        <dbReference type="Proteomes" id="UP000887576"/>
    </source>
</evidence>
<sequence>MKTTEYLPATIQFAIFALVSQWIIFALIIGNYHMMIANVAALILNIATIALYFIYPPLTWEVPIFGIKPQKKKA</sequence>
<reference evidence="2" key="1">
    <citation type="submission" date="2022-11" db="UniProtKB">
        <authorList>
            <consortium name="WormBaseParasite"/>
        </authorList>
    </citation>
    <scope>IDENTIFICATION</scope>
</reference>
<organism evidence="1 2">
    <name type="scientific">Panagrolaimus sp. JU765</name>
    <dbReference type="NCBI Taxonomy" id="591449"/>
    <lineage>
        <taxon>Eukaryota</taxon>
        <taxon>Metazoa</taxon>
        <taxon>Ecdysozoa</taxon>
        <taxon>Nematoda</taxon>
        <taxon>Chromadorea</taxon>
        <taxon>Rhabditida</taxon>
        <taxon>Tylenchina</taxon>
        <taxon>Panagrolaimomorpha</taxon>
        <taxon>Panagrolaimoidea</taxon>
        <taxon>Panagrolaimidae</taxon>
        <taxon>Panagrolaimus</taxon>
    </lineage>
</organism>
<accession>A0AC34QM60</accession>